<dbReference type="CDD" id="cd12148">
    <property type="entry name" value="fungal_TF_MHR"/>
    <property type="match status" value="1"/>
</dbReference>
<evidence type="ECO:0000256" key="5">
    <source>
        <dbReference type="ARBA" id="ARBA00023242"/>
    </source>
</evidence>
<comment type="caution">
    <text evidence="9">The sequence shown here is derived from an EMBL/GenBank/DDBJ whole genome shotgun (WGS) entry which is preliminary data.</text>
</comment>
<name>A0A8H7VJ00_9FUNG</name>
<evidence type="ECO:0000259" key="8">
    <source>
        <dbReference type="PROSITE" id="PS50048"/>
    </source>
</evidence>
<gene>
    <name evidence="9" type="ORF">INT45_002762</name>
</gene>
<feature type="coiled-coil region" evidence="6">
    <location>
        <begin position="63"/>
        <end position="90"/>
    </location>
</feature>
<dbReference type="PANTHER" id="PTHR47338:SF5">
    <property type="entry name" value="ZN(II)2CYS6 TRANSCRIPTION FACTOR (EUROFUNG)"/>
    <property type="match status" value="1"/>
</dbReference>
<feature type="compositionally biased region" description="Polar residues" evidence="7">
    <location>
        <begin position="840"/>
        <end position="869"/>
    </location>
</feature>
<keyword evidence="3" id="KW-0805">Transcription regulation</keyword>
<dbReference type="GO" id="GO:0008270">
    <property type="term" value="F:zinc ion binding"/>
    <property type="evidence" value="ECO:0007669"/>
    <property type="project" value="InterPro"/>
</dbReference>
<keyword evidence="10" id="KW-1185">Reference proteome</keyword>
<feature type="compositionally biased region" description="Basic residues" evidence="7">
    <location>
        <begin position="899"/>
        <end position="911"/>
    </location>
</feature>
<evidence type="ECO:0000256" key="1">
    <source>
        <dbReference type="ARBA" id="ARBA00004123"/>
    </source>
</evidence>
<feature type="compositionally biased region" description="Polar residues" evidence="7">
    <location>
        <begin position="215"/>
        <end position="237"/>
    </location>
</feature>
<feature type="region of interest" description="Disordered" evidence="7">
    <location>
        <begin position="840"/>
        <end position="940"/>
    </location>
</feature>
<dbReference type="Gene3D" id="4.10.240.10">
    <property type="entry name" value="Zn(2)-C6 fungal-type DNA-binding domain"/>
    <property type="match status" value="1"/>
</dbReference>
<dbReference type="GO" id="GO:0006351">
    <property type="term" value="P:DNA-templated transcription"/>
    <property type="evidence" value="ECO:0007669"/>
    <property type="project" value="InterPro"/>
</dbReference>
<evidence type="ECO:0000256" key="4">
    <source>
        <dbReference type="ARBA" id="ARBA00023163"/>
    </source>
</evidence>
<comment type="subcellular location">
    <subcellularLocation>
        <location evidence="1">Nucleus</location>
    </subcellularLocation>
</comment>
<dbReference type="Pfam" id="PF00172">
    <property type="entry name" value="Zn_clus"/>
    <property type="match status" value="1"/>
</dbReference>
<dbReference type="PROSITE" id="PS00463">
    <property type="entry name" value="ZN2_CY6_FUNGAL_1"/>
    <property type="match status" value="1"/>
</dbReference>
<dbReference type="SMART" id="SM00066">
    <property type="entry name" value="GAL4"/>
    <property type="match status" value="1"/>
</dbReference>
<dbReference type="InterPro" id="IPR007219">
    <property type="entry name" value="XnlR_reg_dom"/>
</dbReference>
<reference evidence="9 10" key="1">
    <citation type="submission" date="2020-12" db="EMBL/GenBank/DDBJ databases">
        <title>Metabolic potential, ecology and presence of endohyphal bacteria is reflected in genomic diversity of Mucoromycotina.</title>
        <authorList>
            <person name="Muszewska A."/>
            <person name="Okrasinska A."/>
            <person name="Steczkiewicz K."/>
            <person name="Drgas O."/>
            <person name="Orlowska M."/>
            <person name="Perlinska-Lenart U."/>
            <person name="Aleksandrzak-Piekarczyk T."/>
            <person name="Szatraj K."/>
            <person name="Zielenkiewicz U."/>
            <person name="Pilsyk S."/>
            <person name="Malc E."/>
            <person name="Mieczkowski P."/>
            <person name="Kruszewska J.S."/>
            <person name="Biernat P."/>
            <person name="Pawlowska J."/>
        </authorList>
    </citation>
    <scope>NUCLEOTIDE SEQUENCE [LARGE SCALE GENOMIC DNA]</scope>
    <source>
        <strain evidence="9 10">CBS 142.35</strain>
    </source>
</reference>
<evidence type="ECO:0000256" key="3">
    <source>
        <dbReference type="ARBA" id="ARBA00023015"/>
    </source>
</evidence>
<feature type="compositionally biased region" description="Low complexity" evidence="7">
    <location>
        <begin position="245"/>
        <end position="254"/>
    </location>
</feature>
<dbReference type="GO" id="GO:0003677">
    <property type="term" value="F:DNA binding"/>
    <property type="evidence" value="ECO:0007669"/>
    <property type="project" value="InterPro"/>
</dbReference>
<feature type="region of interest" description="Disordered" evidence="7">
    <location>
        <begin position="954"/>
        <end position="977"/>
    </location>
</feature>
<feature type="region of interest" description="Disordered" evidence="7">
    <location>
        <begin position="750"/>
        <end position="786"/>
    </location>
</feature>
<proteinExistence type="predicted"/>
<accession>A0A8H7VJ00</accession>
<dbReference type="InterPro" id="IPR036864">
    <property type="entry name" value="Zn2-C6_fun-type_DNA-bd_sf"/>
</dbReference>
<evidence type="ECO:0000256" key="7">
    <source>
        <dbReference type="SAM" id="MobiDB-lite"/>
    </source>
</evidence>
<dbReference type="GO" id="GO:0000981">
    <property type="term" value="F:DNA-binding transcription factor activity, RNA polymerase II-specific"/>
    <property type="evidence" value="ECO:0007669"/>
    <property type="project" value="InterPro"/>
</dbReference>
<evidence type="ECO:0000313" key="9">
    <source>
        <dbReference type="EMBL" id="KAG2218243.1"/>
    </source>
</evidence>
<feature type="compositionally biased region" description="Low complexity" evidence="7">
    <location>
        <begin position="912"/>
        <end position="921"/>
    </location>
</feature>
<sequence>MSQSSRIPGSTASKKVRMTMACERCRSKKVKCDFAHPSCSRCQQAKAKCSYDGSATQVDLFNLVKLNETVDMLQQRVRSIESDLKDVSTNTQFVADEFRMTRSSATAERGSPNATTTSPAPAATTTTTTATTTIASAPTTTTEPPVINVPKNNNMNTNFAAMNSLFASSASSNGNWSLSLTPRGLRIDTNIISLHDLYDILLTGVSRIDLDGDNNKSSTPNTTDIINTSGSNHQRVASHSKESDTSSTSTKSTTPVPEIDRTTIERKNDLWKTKLKTFPLYSTWEPDLSAGDYCKGHTHNKKRNDTNNSESTTSFTPEMMSQETYDELMDIYSECLLCLPCADPDHSVADRYKKGTLDPFLFNTAMAWTARHAAIYHNLFPGQDPNAVGEHFFDKAKELLKERFTKTDIDTMHGLIIMYVYAIGRPGERRHSTQSESYIYLGLAIRMCLNMKMFQESTSPDPIMREKHRRFFWAIYFLETLGTIHSDKAFSLPSEDLITVSFPTVLEHEVGEKQWRVLFSSQRFRITRIYRNIIYKTSHEKPLLSSVSTLEKELHEYLDQLPSEFRYSPGDINTRDWTSTSFREQGCLKLNFEYNFQLCQLYSLFSSKSFDDEQTPSAIDLLTRERCRIAADNIVELLECFSRLNQRWCHFSLETAICASMMYNSMLLSKNTSQTTAWARQQLERMLHILSNSPIYKHKYVFAFTERINKLLVEQQSNINLDLDEDEQQHKQGPEHMDDTPIEDDEQIPRERLSSSSIPSPSQQSVATQQQQQQHHITTQHQHQQPELMQKMDMLDMPSEIFDLTKETTADPLHFLYAPSVMGLCSTTPSPHDSMIMSTTTPQPATPNTDGSTHGGFTTTNAPNYTSRASNSMTYYSSSTTTSSSPPYHMPLHPQHPMHPQHHPQQHHHHSQQQQQPQSHWHPNHHHHHHGGFNNFSTPDQSLQTQFVNMEGIPLQQHNQPQQNSKKRSNTDDFRYY</sequence>
<dbReference type="PANTHER" id="PTHR47338">
    <property type="entry name" value="ZN(II)2CYS6 TRANSCRIPTION FACTOR (EUROFUNG)-RELATED"/>
    <property type="match status" value="1"/>
</dbReference>
<feature type="compositionally biased region" description="Low complexity" evidence="7">
    <location>
        <begin position="870"/>
        <end position="895"/>
    </location>
</feature>
<evidence type="ECO:0000256" key="6">
    <source>
        <dbReference type="SAM" id="Coils"/>
    </source>
</evidence>
<evidence type="ECO:0000313" key="10">
    <source>
        <dbReference type="Proteomes" id="UP000646827"/>
    </source>
</evidence>
<feature type="region of interest" description="Disordered" evidence="7">
    <location>
        <begin position="209"/>
        <end position="261"/>
    </location>
</feature>
<protein>
    <recommendedName>
        <fullName evidence="8">Zn(2)-C6 fungal-type domain-containing protein</fullName>
    </recommendedName>
</protein>
<keyword evidence="6" id="KW-0175">Coiled coil</keyword>
<dbReference type="Proteomes" id="UP000646827">
    <property type="component" value="Unassembled WGS sequence"/>
</dbReference>
<dbReference type="GO" id="GO:0005634">
    <property type="term" value="C:nucleus"/>
    <property type="evidence" value="ECO:0007669"/>
    <property type="project" value="UniProtKB-SubCell"/>
</dbReference>
<feature type="region of interest" description="Disordered" evidence="7">
    <location>
        <begin position="102"/>
        <end position="152"/>
    </location>
</feature>
<dbReference type="AlphaFoldDB" id="A0A8H7VJ00"/>
<keyword evidence="2" id="KW-0479">Metal-binding</keyword>
<dbReference type="InterPro" id="IPR050815">
    <property type="entry name" value="TF_fung"/>
</dbReference>
<dbReference type="PROSITE" id="PS50048">
    <property type="entry name" value="ZN2_CY6_FUNGAL_2"/>
    <property type="match status" value="1"/>
</dbReference>
<dbReference type="SUPFAM" id="SSF57701">
    <property type="entry name" value="Zn2/Cys6 DNA-binding domain"/>
    <property type="match status" value="1"/>
</dbReference>
<keyword evidence="5" id="KW-0539">Nucleus</keyword>
<dbReference type="CDD" id="cd00067">
    <property type="entry name" value="GAL4"/>
    <property type="match status" value="1"/>
</dbReference>
<feature type="compositionally biased region" description="Low complexity" evidence="7">
    <location>
        <begin position="754"/>
        <end position="785"/>
    </location>
</feature>
<evidence type="ECO:0000256" key="2">
    <source>
        <dbReference type="ARBA" id="ARBA00022723"/>
    </source>
</evidence>
<dbReference type="InterPro" id="IPR001138">
    <property type="entry name" value="Zn2Cys6_DnaBD"/>
</dbReference>
<dbReference type="OrthoDB" id="3362851at2759"/>
<feature type="compositionally biased region" description="Low complexity" evidence="7">
    <location>
        <begin position="114"/>
        <end position="142"/>
    </location>
</feature>
<feature type="compositionally biased region" description="Basic residues" evidence="7">
    <location>
        <begin position="922"/>
        <end position="931"/>
    </location>
</feature>
<keyword evidence="4" id="KW-0804">Transcription</keyword>
<feature type="domain" description="Zn(2)-C6 fungal-type" evidence="8">
    <location>
        <begin position="21"/>
        <end position="51"/>
    </location>
</feature>
<dbReference type="SMART" id="SM00906">
    <property type="entry name" value="Fungal_trans"/>
    <property type="match status" value="1"/>
</dbReference>
<dbReference type="Pfam" id="PF04082">
    <property type="entry name" value="Fungal_trans"/>
    <property type="match status" value="1"/>
</dbReference>
<dbReference type="EMBL" id="JAEPRB010000243">
    <property type="protein sequence ID" value="KAG2218243.1"/>
    <property type="molecule type" value="Genomic_DNA"/>
</dbReference>
<organism evidence="9 10">
    <name type="scientific">Circinella minor</name>
    <dbReference type="NCBI Taxonomy" id="1195481"/>
    <lineage>
        <taxon>Eukaryota</taxon>
        <taxon>Fungi</taxon>
        <taxon>Fungi incertae sedis</taxon>
        <taxon>Mucoromycota</taxon>
        <taxon>Mucoromycotina</taxon>
        <taxon>Mucoromycetes</taxon>
        <taxon>Mucorales</taxon>
        <taxon>Lichtheimiaceae</taxon>
        <taxon>Circinella</taxon>
    </lineage>
</organism>